<evidence type="ECO:0000256" key="1">
    <source>
        <dbReference type="ARBA" id="ARBA00004651"/>
    </source>
</evidence>
<keyword evidence="7" id="KW-0675">Receptor</keyword>
<dbReference type="PRINTS" id="PR01788">
    <property type="entry name" value="PROSTANOIDR"/>
</dbReference>
<dbReference type="AlphaFoldDB" id="A0AAN9B7X2"/>
<gene>
    <name evidence="13" type="ORF">V1264_023750</name>
</gene>
<evidence type="ECO:0000259" key="12">
    <source>
        <dbReference type="PROSITE" id="PS50262"/>
    </source>
</evidence>
<feature type="compositionally biased region" description="Polar residues" evidence="10">
    <location>
        <begin position="651"/>
        <end position="663"/>
    </location>
</feature>
<dbReference type="InterPro" id="IPR017452">
    <property type="entry name" value="GPCR_Rhodpsn_7TM"/>
</dbReference>
<dbReference type="PRINTS" id="PR00237">
    <property type="entry name" value="GPCRRHODOPSN"/>
</dbReference>
<dbReference type="GO" id="GO:0004930">
    <property type="term" value="F:G protein-coupled receptor activity"/>
    <property type="evidence" value="ECO:0007669"/>
    <property type="project" value="UniProtKB-KW"/>
</dbReference>
<evidence type="ECO:0000256" key="3">
    <source>
        <dbReference type="ARBA" id="ARBA00022692"/>
    </source>
</evidence>
<evidence type="ECO:0000256" key="9">
    <source>
        <dbReference type="ARBA" id="ARBA00023224"/>
    </source>
</evidence>
<protein>
    <recommendedName>
        <fullName evidence="12">G-protein coupled receptors family 1 profile domain-containing protein</fullName>
    </recommendedName>
</protein>
<feature type="domain" description="G-protein coupled receptors family 1 profile" evidence="12">
    <location>
        <begin position="65"/>
        <end position="335"/>
    </location>
</feature>
<evidence type="ECO:0000313" key="13">
    <source>
        <dbReference type="EMBL" id="KAK7100883.1"/>
    </source>
</evidence>
<keyword evidence="8" id="KW-0325">Glycoprotein</keyword>
<keyword evidence="14" id="KW-1185">Reference proteome</keyword>
<dbReference type="Pfam" id="PF00001">
    <property type="entry name" value="7tm_1"/>
    <property type="match status" value="1"/>
</dbReference>
<organism evidence="13 14">
    <name type="scientific">Littorina saxatilis</name>
    <dbReference type="NCBI Taxonomy" id="31220"/>
    <lineage>
        <taxon>Eukaryota</taxon>
        <taxon>Metazoa</taxon>
        <taxon>Spiralia</taxon>
        <taxon>Lophotrochozoa</taxon>
        <taxon>Mollusca</taxon>
        <taxon>Gastropoda</taxon>
        <taxon>Caenogastropoda</taxon>
        <taxon>Littorinimorpha</taxon>
        <taxon>Littorinoidea</taxon>
        <taxon>Littorinidae</taxon>
        <taxon>Littorina</taxon>
    </lineage>
</organism>
<dbReference type="CDD" id="cd14981">
    <property type="entry name" value="7tmA_Prostanoid_R"/>
    <property type="match status" value="1"/>
</dbReference>
<evidence type="ECO:0000256" key="11">
    <source>
        <dbReference type="SAM" id="Phobius"/>
    </source>
</evidence>
<evidence type="ECO:0000313" key="14">
    <source>
        <dbReference type="Proteomes" id="UP001374579"/>
    </source>
</evidence>
<dbReference type="PANTHER" id="PTHR11866:SF16">
    <property type="entry name" value="PROSTAGLANDIN E2 RECEPTOR EP4 SUBTYPE-LIKE PROTEIN"/>
    <property type="match status" value="1"/>
</dbReference>
<dbReference type="GO" id="GO:0005886">
    <property type="term" value="C:plasma membrane"/>
    <property type="evidence" value="ECO:0007669"/>
    <property type="project" value="UniProtKB-SubCell"/>
</dbReference>
<keyword evidence="2" id="KW-1003">Cell membrane</keyword>
<dbReference type="GO" id="GO:0007204">
    <property type="term" value="P:positive regulation of cytosolic calcium ion concentration"/>
    <property type="evidence" value="ECO:0007669"/>
    <property type="project" value="TreeGrafter"/>
</dbReference>
<feature type="region of interest" description="Disordered" evidence="10">
    <location>
        <begin position="539"/>
        <end position="564"/>
    </location>
</feature>
<feature type="transmembrane region" description="Helical" evidence="11">
    <location>
        <begin position="56"/>
        <end position="76"/>
    </location>
</feature>
<evidence type="ECO:0000256" key="2">
    <source>
        <dbReference type="ARBA" id="ARBA00022475"/>
    </source>
</evidence>
<dbReference type="Gene3D" id="1.20.1070.10">
    <property type="entry name" value="Rhodopsin 7-helix transmembrane proteins"/>
    <property type="match status" value="1"/>
</dbReference>
<evidence type="ECO:0000256" key="10">
    <source>
        <dbReference type="SAM" id="MobiDB-lite"/>
    </source>
</evidence>
<dbReference type="InterPro" id="IPR008365">
    <property type="entry name" value="Prostanoid_rcpt"/>
</dbReference>
<keyword evidence="5" id="KW-0297">G-protein coupled receptor</keyword>
<feature type="transmembrane region" description="Helical" evidence="11">
    <location>
        <begin position="125"/>
        <end position="147"/>
    </location>
</feature>
<dbReference type="PANTHER" id="PTHR11866">
    <property type="entry name" value="G-PROTEIN COUPLED RECEPTOR FAMILY 1 MEMBER"/>
    <property type="match status" value="1"/>
</dbReference>
<evidence type="ECO:0000256" key="7">
    <source>
        <dbReference type="ARBA" id="ARBA00023170"/>
    </source>
</evidence>
<dbReference type="GO" id="GO:0007189">
    <property type="term" value="P:adenylate cyclase-activating G protein-coupled receptor signaling pathway"/>
    <property type="evidence" value="ECO:0007669"/>
    <property type="project" value="TreeGrafter"/>
</dbReference>
<reference evidence="13 14" key="1">
    <citation type="submission" date="2024-02" db="EMBL/GenBank/DDBJ databases">
        <title>Chromosome-scale genome assembly of the rough periwinkle Littorina saxatilis.</title>
        <authorList>
            <person name="De Jode A."/>
            <person name="Faria R."/>
            <person name="Formenti G."/>
            <person name="Sims Y."/>
            <person name="Smith T.P."/>
            <person name="Tracey A."/>
            <person name="Wood J.M.D."/>
            <person name="Zagrodzka Z.B."/>
            <person name="Johannesson K."/>
            <person name="Butlin R.K."/>
            <person name="Leder E.H."/>
        </authorList>
    </citation>
    <scope>NUCLEOTIDE SEQUENCE [LARGE SCALE GENOMIC DNA]</scope>
    <source>
        <strain evidence="13">Snail1</strain>
        <tissue evidence="13">Muscle</tissue>
    </source>
</reference>
<feature type="transmembrane region" description="Helical" evidence="11">
    <location>
        <begin position="281"/>
        <end position="299"/>
    </location>
</feature>
<feature type="region of interest" description="Disordered" evidence="10">
    <location>
        <begin position="651"/>
        <end position="680"/>
    </location>
</feature>
<feature type="region of interest" description="Disordered" evidence="10">
    <location>
        <begin position="464"/>
        <end position="492"/>
    </location>
</feature>
<dbReference type="InterPro" id="IPR000276">
    <property type="entry name" value="GPCR_Rhodpsn"/>
</dbReference>
<accession>A0AAN9B7X2</accession>
<name>A0AAN9B7X2_9CAEN</name>
<evidence type="ECO:0000256" key="5">
    <source>
        <dbReference type="ARBA" id="ARBA00023040"/>
    </source>
</evidence>
<evidence type="ECO:0000256" key="4">
    <source>
        <dbReference type="ARBA" id="ARBA00022989"/>
    </source>
</evidence>
<feature type="region of interest" description="Disordered" evidence="10">
    <location>
        <begin position="365"/>
        <end position="386"/>
    </location>
</feature>
<dbReference type="EMBL" id="JBAMIC010000011">
    <property type="protein sequence ID" value="KAK7100883.1"/>
    <property type="molecule type" value="Genomic_DNA"/>
</dbReference>
<evidence type="ECO:0000256" key="6">
    <source>
        <dbReference type="ARBA" id="ARBA00023136"/>
    </source>
</evidence>
<feature type="transmembrane region" description="Helical" evidence="11">
    <location>
        <begin position="167"/>
        <end position="188"/>
    </location>
</feature>
<keyword evidence="4 11" id="KW-1133">Transmembrane helix</keyword>
<proteinExistence type="predicted"/>
<keyword evidence="3 11" id="KW-0812">Transmembrane</keyword>
<sequence length="680" mass="74713">MASSLTKTDQLVLTEDFSNNSMEADLLASVCSNVTGEGSGGACDRKALGISLSTPILMMSAGILGNLLALLVLFTANKQARRTAFFPLLMAMAFIDLVGQSATGVIAIIVYANNLKWVGGRPLCVYHGFAMVFFSIITPLMVCSMSLERLLALRFSYFYQRAFTPRVVKGIIVGSILFTVFFCTWPFMGFGSYELQFPGSWCYLNYHRESLTDMIYALVFSGLNIVFIAFIIGCNGAVVWTLLKMRRLRHQMHSSPSAEFALQVKPRSRSSALHLEMETQMVWFLLAITVVFSCLWLPINVHILMNQITGKTDFKQDLISVRLASINQIIDPWMYIILRKNTFFKCLRRIKNYLTRGKETCKMSSLHSHHHQHSHHSAKNCKVSNVPRRQSCPPAVSYSVRNDSVVRDQAMDQLLPHEVFSSQSQPSASAPDYDMEMSLNGPLCDGGYELQVCLVDEQEGDERCEDNHEGKLGSAQSDGSARDSSTEIGTGDLISAGTSAEQQSGAACSVDDVNDSDCDKGRLDGFKIDVSDKAKSEGCGDFVNSEHGGQGVGTSGKTKRDDRNFDQAGVDIDTATAPNYRLGGLSHSKHAPDGFDLAGCYSSGSNKEERDMELCLLDETSGHSSRLKNACTSQILEGKMENCLVRCDPEQLSNGEQSSTSLSEVKHNTIPDKGRKGSVT</sequence>
<dbReference type="Proteomes" id="UP001374579">
    <property type="component" value="Unassembled WGS sequence"/>
</dbReference>
<feature type="compositionally biased region" description="Basic residues" evidence="10">
    <location>
        <begin position="367"/>
        <end position="379"/>
    </location>
</feature>
<evidence type="ECO:0000256" key="8">
    <source>
        <dbReference type="ARBA" id="ARBA00023180"/>
    </source>
</evidence>
<feature type="transmembrane region" description="Helical" evidence="11">
    <location>
        <begin position="214"/>
        <end position="243"/>
    </location>
</feature>
<feature type="compositionally biased region" description="Basic and acidic residues" evidence="10">
    <location>
        <begin position="664"/>
        <end position="680"/>
    </location>
</feature>
<dbReference type="PROSITE" id="PS50262">
    <property type="entry name" value="G_PROTEIN_RECEP_F1_2"/>
    <property type="match status" value="1"/>
</dbReference>
<feature type="transmembrane region" description="Helical" evidence="11">
    <location>
        <begin position="88"/>
        <end position="113"/>
    </location>
</feature>
<keyword evidence="6 11" id="KW-0472">Membrane</keyword>
<dbReference type="SUPFAM" id="SSF81321">
    <property type="entry name" value="Family A G protein-coupled receptor-like"/>
    <property type="match status" value="1"/>
</dbReference>
<keyword evidence="9" id="KW-0807">Transducer</keyword>
<comment type="subcellular location">
    <subcellularLocation>
        <location evidence="1">Cell membrane</location>
        <topology evidence="1">Multi-pass membrane protein</topology>
    </subcellularLocation>
</comment>
<comment type="caution">
    <text evidence="13">The sequence shown here is derived from an EMBL/GenBank/DDBJ whole genome shotgun (WGS) entry which is preliminary data.</text>
</comment>